<comment type="caution">
    <text evidence="14">The sequence shown here is derived from an EMBL/GenBank/DDBJ whole genome shotgun (WGS) entry which is preliminary data.</text>
</comment>
<dbReference type="RefSeq" id="WP_178933135.1">
    <property type="nucleotide sequence ID" value="NZ_JACBAZ010000004.1"/>
</dbReference>
<proteinExistence type="inferred from homology"/>
<dbReference type="PROSITE" id="PS50880">
    <property type="entry name" value="TOPRIM"/>
    <property type="match status" value="1"/>
</dbReference>
<keyword evidence="10 12" id="KW-0238">DNA-binding</keyword>
<dbReference type="Gene3D" id="3.90.980.10">
    <property type="entry name" value="DNA primase, catalytic core, N-terminal domain"/>
    <property type="match status" value="1"/>
</dbReference>
<dbReference type="EMBL" id="JACBAZ010000004">
    <property type="protein sequence ID" value="NWK56354.1"/>
    <property type="molecule type" value="Genomic_DNA"/>
</dbReference>
<keyword evidence="6 12" id="KW-0479">Metal-binding</keyword>
<dbReference type="EC" id="2.7.7.101" evidence="12"/>
<dbReference type="InterPro" id="IPR036977">
    <property type="entry name" value="DNA_primase_Znf_CHC2"/>
</dbReference>
<comment type="cofactor">
    <cofactor evidence="12">
        <name>Zn(2+)</name>
        <dbReference type="ChEBI" id="CHEBI:29105"/>
    </cofactor>
    <text evidence="12">Binds 1 zinc ion per monomer.</text>
</comment>
<dbReference type="GO" id="GO:0000428">
    <property type="term" value="C:DNA-directed RNA polymerase complex"/>
    <property type="evidence" value="ECO:0007669"/>
    <property type="project" value="UniProtKB-KW"/>
</dbReference>
<keyword evidence="5 12" id="KW-0235">DNA replication</keyword>
<organism evidence="14 15">
    <name type="scientific">Oceaniferula marina</name>
    <dbReference type="NCBI Taxonomy" id="2748318"/>
    <lineage>
        <taxon>Bacteria</taxon>
        <taxon>Pseudomonadati</taxon>
        <taxon>Verrucomicrobiota</taxon>
        <taxon>Verrucomicrobiia</taxon>
        <taxon>Verrucomicrobiales</taxon>
        <taxon>Verrucomicrobiaceae</taxon>
        <taxon>Oceaniferula</taxon>
    </lineage>
</organism>
<evidence type="ECO:0000256" key="12">
    <source>
        <dbReference type="HAMAP-Rule" id="MF_00974"/>
    </source>
</evidence>
<evidence type="ECO:0000256" key="2">
    <source>
        <dbReference type="ARBA" id="ARBA00022515"/>
    </source>
</evidence>
<dbReference type="Pfam" id="PF13155">
    <property type="entry name" value="Toprim_2"/>
    <property type="match status" value="1"/>
</dbReference>
<gene>
    <name evidence="12 14" type="primary">dnaG</name>
    <name evidence="14" type="ORF">HW115_12090</name>
</gene>
<dbReference type="GO" id="GO:0008270">
    <property type="term" value="F:zinc ion binding"/>
    <property type="evidence" value="ECO:0007669"/>
    <property type="project" value="UniProtKB-UniRule"/>
</dbReference>
<evidence type="ECO:0000256" key="3">
    <source>
        <dbReference type="ARBA" id="ARBA00022679"/>
    </source>
</evidence>
<dbReference type="InterPro" id="IPR034151">
    <property type="entry name" value="TOPRIM_DnaG_bac"/>
</dbReference>
<dbReference type="InterPro" id="IPR030846">
    <property type="entry name" value="DnaG_bac"/>
</dbReference>
<keyword evidence="11 12" id="KW-0804">Transcription</keyword>
<keyword evidence="8 12" id="KW-0862">Zinc</keyword>
<dbReference type="GO" id="GO:0005737">
    <property type="term" value="C:cytoplasm"/>
    <property type="evidence" value="ECO:0007669"/>
    <property type="project" value="TreeGrafter"/>
</dbReference>
<dbReference type="PANTHER" id="PTHR30313">
    <property type="entry name" value="DNA PRIMASE"/>
    <property type="match status" value="1"/>
</dbReference>
<keyword evidence="15" id="KW-1185">Reference proteome</keyword>
<evidence type="ECO:0000256" key="6">
    <source>
        <dbReference type="ARBA" id="ARBA00022723"/>
    </source>
</evidence>
<keyword evidence="3 12" id="KW-0808">Transferase</keyword>
<evidence type="ECO:0000256" key="7">
    <source>
        <dbReference type="ARBA" id="ARBA00022771"/>
    </source>
</evidence>
<dbReference type="Pfam" id="PF08275">
    <property type="entry name" value="DNAG_N"/>
    <property type="match status" value="1"/>
</dbReference>
<dbReference type="GO" id="GO:0006269">
    <property type="term" value="P:DNA replication, synthesis of primer"/>
    <property type="evidence" value="ECO:0007669"/>
    <property type="project" value="UniProtKB-UniRule"/>
</dbReference>
<evidence type="ECO:0000256" key="11">
    <source>
        <dbReference type="ARBA" id="ARBA00023163"/>
    </source>
</evidence>
<dbReference type="PANTHER" id="PTHR30313:SF2">
    <property type="entry name" value="DNA PRIMASE"/>
    <property type="match status" value="1"/>
</dbReference>
<dbReference type="NCBIfam" id="TIGR01391">
    <property type="entry name" value="dnaG"/>
    <property type="match status" value="1"/>
</dbReference>
<comment type="function">
    <text evidence="12">RNA polymerase that catalyzes the synthesis of short RNA molecules used as primers for DNA polymerase during DNA replication.</text>
</comment>
<keyword evidence="1 12" id="KW-0240">DNA-directed RNA polymerase</keyword>
<dbReference type="FunFam" id="3.90.580.10:FF:000001">
    <property type="entry name" value="DNA primase"/>
    <property type="match status" value="1"/>
</dbReference>
<name>A0A851GQC0_9BACT</name>
<dbReference type="Gene3D" id="3.40.1360.10">
    <property type="match status" value="1"/>
</dbReference>
<dbReference type="InterPro" id="IPR002694">
    <property type="entry name" value="Znf_CHC2"/>
</dbReference>
<dbReference type="SUPFAM" id="SSF57783">
    <property type="entry name" value="Zinc beta-ribbon"/>
    <property type="match status" value="1"/>
</dbReference>
<evidence type="ECO:0000256" key="1">
    <source>
        <dbReference type="ARBA" id="ARBA00022478"/>
    </source>
</evidence>
<feature type="domain" description="Toprim" evidence="13">
    <location>
        <begin position="265"/>
        <end position="346"/>
    </location>
</feature>
<reference evidence="14 15" key="1">
    <citation type="submission" date="2020-07" db="EMBL/GenBank/DDBJ databases">
        <title>Roseicoccus Jingziensis gen. nov., sp. nov., isolated from coastal seawater.</title>
        <authorList>
            <person name="Feng X."/>
        </authorList>
    </citation>
    <scope>NUCLEOTIDE SEQUENCE [LARGE SCALE GENOMIC DNA]</scope>
    <source>
        <strain evidence="14 15">N1E253</strain>
    </source>
</reference>
<comment type="catalytic activity">
    <reaction evidence="12">
        <text>ssDNA + n NTP = ssDNA/pppN(pN)n-1 hybrid + (n-1) diphosphate.</text>
        <dbReference type="EC" id="2.7.7.101"/>
    </reaction>
</comment>
<dbReference type="Gene3D" id="3.90.580.10">
    <property type="entry name" value="Zinc finger, CHC2-type domain"/>
    <property type="match status" value="1"/>
</dbReference>
<dbReference type="GO" id="GO:1990077">
    <property type="term" value="C:primosome complex"/>
    <property type="evidence" value="ECO:0007669"/>
    <property type="project" value="UniProtKB-KW"/>
</dbReference>
<keyword evidence="9" id="KW-0460">Magnesium</keyword>
<protein>
    <recommendedName>
        <fullName evidence="12">DNA primase</fullName>
        <ecNumber evidence="12">2.7.7.101</ecNumber>
    </recommendedName>
</protein>
<keyword evidence="7 12" id="KW-0863">Zinc-finger</keyword>
<dbReference type="InterPro" id="IPR006171">
    <property type="entry name" value="TOPRIM_dom"/>
</dbReference>
<evidence type="ECO:0000256" key="4">
    <source>
        <dbReference type="ARBA" id="ARBA00022695"/>
    </source>
</evidence>
<dbReference type="Proteomes" id="UP000557872">
    <property type="component" value="Unassembled WGS sequence"/>
</dbReference>
<dbReference type="Pfam" id="PF01807">
    <property type="entry name" value="Zn_ribbon_DnaG"/>
    <property type="match status" value="1"/>
</dbReference>
<dbReference type="SMART" id="SM00493">
    <property type="entry name" value="TOPRIM"/>
    <property type="match status" value="1"/>
</dbReference>
<dbReference type="SMART" id="SM00400">
    <property type="entry name" value="ZnF_CHCC"/>
    <property type="match status" value="1"/>
</dbReference>
<evidence type="ECO:0000259" key="13">
    <source>
        <dbReference type="PROSITE" id="PS50880"/>
    </source>
</evidence>
<evidence type="ECO:0000256" key="9">
    <source>
        <dbReference type="ARBA" id="ARBA00022842"/>
    </source>
</evidence>
<evidence type="ECO:0000256" key="5">
    <source>
        <dbReference type="ARBA" id="ARBA00022705"/>
    </source>
</evidence>
<dbReference type="SUPFAM" id="SSF56731">
    <property type="entry name" value="DNA primase core"/>
    <property type="match status" value="1"/>
</dbReference>
<dbReference type="Pfam" id="PF10410">
    <property type="entry name" value="DnaB_bind"/>
    <property type="match status" value="1"/>
</dbReference>
<comment type="subunit">
    <text evidence="12">Monomer. Interacts with DnaB.</text>
</comment>
<dbReference type="GO" id="GO:0003677">
    <property type="term" value="F:DNA binding"/>
    <property type="evidence" value="ECO:0007669"/>
    <property type="project" value="UniProtKB-KW"/>
</dbReference>
<evidence type="ECO:0000256" key="10">
    <source>
        <dbReference type="ARBA" id="ARBA00023125"/>
    </source>
</evidence>
<dbReference type="GO" id="GO:0003899">
    <property type="term" value="F:DNA-directed RNA polymerase activity"/>
    <property type="evidence" value="ECO:0007669"/>
    <property type="project" value="UniProtKB-UniRule"/>
</dbReference>
<dbReference type="InterPro" id="IPR019475">
    <property type="entry name" value="DNA_primase_DnaB-bd"/>
</dbReference>
<dbReference type="AlphaFoldDB" id="A0A851GQC0"/>
<keyword evidence="4 12" id="KW-0548">Nucleotidyltransferase</keyword>
<dbReference type="HAMAP" id="MF_00974">
    <property type="entry name" value="DNA_primase_DnaG"/>
    <property type="match status" value="1"/>
</dbReference>
<evidence type="ECO:0000256" key="8">
    <source>
        <dbReference type="ARBA" id="ARBA00022833"/>
    </source>
</evidence>
<dbReference type="InterPro" id="IPR013264">
    <property type="entry name" value="DNAG_N"/>
</dbReference>
<evidence type="ECO:0000313" key="14">
    <source>
        <dbReference type="EMBL" id="NWK56354.1"/>
    </source>
</evidence>
<dbReference type="InterPro" id="IPR037068">
    <property type="entry name" value="DNA_primase_core_N_sf"/>
</dbReference>
<accession>A0A851GQC0</accession>
<comment type="domain">
    <text evidence="12">Contains an N-terminal zinc-binding domain, a central core domain that contains the primase activity, and a C-terminal DnaB-binding domain.</text>
</comment>
<dbReference type="InterPro" id="IPR006295">
    <property type="entry name" value="DNA_primase_DnaG"/>
</dbReference>
<evidence type="ECO:0000313" key="15">
    <source>
        <dbReference type="Proteomes" id="UP000557872"/>
    </source>
</evidence>
<keyword evidence="2 12" id="KW-0639">Primosome</keyword>
<dbReference type="CDD" id="cd03364">
    <property type="entry name" value="TOPRIM_DnaG_primases"/>
    <property type="match status" value="1"/>
</dbReference>
<feature type="zinc finger region" description="CHC2-type" evidence="12">
    <location>
        <begin position="39"/>
        <end position="63"/>
    </location>
</feature>
<comment type="similarity">
    <text evidence="12">Belongs to the DnaG primase family.</text>
</comment>
<sequence>MGRIPEETIEQVLAATDIVDLVGSYLPLKRAGSAFKCNCPFHNEKTPSFVVNPVRQSYHCFGCGEGGSAIGFVMQYENLPFPDAVKKLATRAGIPILEEAYDPEADQRRKKLSRLKEVHNRTAEFLHQQLMTSPDAQHARDYLKSRGYGRGMAERWKVGWMPENTNTFLDWAREQQFTGAELINSDLAGRKDENNPRAGIYVRFRGRLMFPIHNDYGDIIAFSGRNLREDAPGGKYINSRETQLFKKSKTFFALDKARRSMPKEKFALICEGQIDVIACHESGITNTIAGLGTAFTPEHARILKRYTKDAVLCFDADAAGIKAADKAFRILAAEDLNVRMVSMPEGEDPDSLIKQFGADAFRERVQGARDYFEVKLKHEMASRDLTSVRERASLANDLADLVACVSDKLTKDALINQIATQLGLGAEELRGGVVQAERQQSKEAFFQQRREAKDEEPPPPNLAAEISTPVAHLCHYALCSQEAQNWLGEQLESLIEPLASTAGGSILRNILSRRPDPSKPAAIQAYITSLAQQDQLALRKVLTHSAPGDPVRAAEEATAMLVNTHFQQKEAALRAQLRQPNLPPDDMIALMNEIKDLQSILQNLQQRFIR</sequence>
<dbReference type="InterPro" id="IPR050219">
    <property type="entry name" value="DnaG_primase"/>
</dbReference>